<reference evidence="2" key="1">
    <citation type="submission" date="2014-07" db="EMBL/GenBank/DDBJ databases">
        <authorList>
            <person name="Martin A.A"/>
            <person name="De Silva N."/>
        </authorList>
    </citation>
    <scope>NUCLEOTIDE SEQUENCE</scope>
</reference>
<dbReference type="Proteomes" id="UP000035680">
    <property type="component" value="Unassembled WGS sequence"/>
</dbReference>
<proteinExistence type="predicted"/>
<evidence type="ECO:0000256" key="1">
    <source>
        <dbReference type="SAM" id="MobiDB-lite"/>
    </source>
</evidence>
<protein>
    <submittedName>
        <fullName evidence="3">Uncharacterized protein</fullName>
    </submittedName>
</protein>
<evidence type="ECO:0000313" key="2">
    <source>
        <dbReference type="Proteomes" id="UP000035680"/>
    </source>
</evidence>
<reference evidence="3" key="2">
    <citation type="submission" date="2015-08" db="UniProtKB">
        <authorList>
            <consortium name="WormBaseParasite"/>
        </authorList>
    </citation>
    <scope>IDENTIFICATION</scope>
</reference>
<dbReference type="AlphaFoldDB" id="A0A0K0FX52"/>
<feature type="region of interest" description="Disordered" evidence="1">
    <location>
        <begin position="61"/>
        <end position="80"/>
    </location>
</feature>
<name>A0A0K0FX52_STRVS</name>
<organism evidence="2 3">
    <name type="scientific">Strongyloides venezuelensis</name>
    <name type="common">Threadworm</name>
    <dbReference type="NCBI Taxonomy" id="75913"/>
    <lineage>
        <taxon>Eukaryota</taxon>
        <taxon>Metazoa</taxon>
        <taxon>Ecdysozoa</taxon>
        <taxon>Nematoda</taxon>
        <taxon>Chromadorea</taxon>
        <taxon>Rhabditida</taxon>
        <taxon>Tylenchina</taxon>
        <taxon>Panagrolaimomorpha</taxon>
        <taxon>Strongyloidoidea</taxon>
        <taxon>Strongyloididae</taxon>
        <taxon>Strongyloides</taxon>
    </lineage>
</organism>
<dbReference type="WBParaSite" id="SVE_1702300.1">
    <property type="protein sequence ID" value="SVE_1702300.1"/>
    <property type="gene ID" value="SVE_1702300"/>
</dbReference>
<evidence type="ECO:0000313" key="3">
    <source>
        <dbReference type="WBParaSite" id="SVE_1702300.1"/>
    </source>
</evidence>
<accession>A0A0K0FX52</accession>
<keyword evidence="2" id="KW-1185">Reference proteome</keyword>
<sequence length="80" mass="9000">MSTNSMPKTCLSDDEESLLFSLNGLDIKDENKPNEGSGTNVEERPWIPILIKKDHNSQIQMTNNGINFDNVPEEPPQSQQ</sequence>